<evidence type="ECO:0000313" key="2">
    <source>
        <dbReference type="EMBL" id="SVA57035.1"/>
    </source>
</evidence>
<gene>
    <name evidence="2" type="ORF">METZ01_LOCUS109889</name>
</gene>
<organism evidence="2">
    <name type="scientific">marine metagenome</name>
    <dbReference type="NCBI Taxonomy" id="408172"/>
    <lineage>
        <taxon>unclassified sequences</taxon>
        <taxon>metagenomes</taxon>
        <taxon>ecological metagenomes</taxon>
    </lineage>
</organism>
<name>A0A381WWY5_9ZZZZ</name>
<dbReference type="Gene3D" id="1.10.510.10">
    <property type="entry name" value="Transferase(Phosphotransferase) domain 1"/>
    <property type="match status" value="1"/>
</dbReference>
<dbReference type="EMBL" id="UINC01013159">
    <property type="protein sequence ID" value="SVA57035.1"/>
    <property type="molecule type" value="Genomic_DNA"/>
</dbReference>
<accession>A0A381WWY5</accession>
<dbReference type="GO" id="GO:0005524">
    <property type="term" value="F:ATP binding"/>
    <property type="evidence" value="ECO:0007669"/>
    <property type="project" value="InterPro"/>
</dbReference>
<dbReference type="GO" id="GO:0004672">
    <property type="term" value="F:protein kinase activity"/>
    <property type="evidence" value="ECO:0007669"/>
    <property type="project" value="InterPro"/>
</dbReference>
<protein>
    <recommendedName>
        <fullName evidence="1">Protein kinase domain-containing protein</fullName>
    </recommendedName>
</protein>
<evidence type="ECO:0000259" key="1">
    <source>
        <dbReference type="PROSITE" id="PS50011"/>
    </source>
</evidence>
<dbReference type="SUPFAM" id="SSF56112">
    <property type="entry name" value="Protein kinase-like (PK-like)"/>
    <property type="match status" value="1"/>
</dbReference>
<dbReference type="InterPro" id="IPR000719">
    <property type="entry name" value="Prot_kinase_dom"/>
</dbReference>
<dbReference type="AlphaFoldDB" id="A0A381WWY5"/>
<proteinExistence type="predicted"/>
<dbReference type="PROSITE" id="PS50011">
    <property type="entry name" value="PROTEIN_KINASE_DOM"/>
    <property type="match status" value="1"/>
</dbReference>
<feature type="domain" description="Protein kinase" evidence="1">
    <location>
        <begin position="1"/>
        <end position="191"/>
    </location>
</feature>
<dbReference type="InterPro" id="IPR011009">
    <property type="entry name" value="Kinase-like_dom_sf"/>
</dbReference>
<sequence length="191" mass="22160">MGQRVGDILRIKRSIDGPWGVMKPDSILDKLCKNPHPLLLNVHDFCEDWIVVEYLEKPLMLYLHNNPRYKNQESWMEIHGKNCDAKCIDNFKKQIKEAVGTLHKINLLHGDLQVNNVVIPSMHPHYRLPRCNKNIKLIDYGSIVDLDVPLEEHGGGIQNPGVTSKTVESENKWMERMFKELDNKWAKLKKS</sequence>
<reference evidence="2" key="1">
    <citation type="submission" date="2018-05" db="EMBL/GenBank/DDBJ databases">
        <authorList>
            <person name="Lanie J.A."/>
            <person name="Ng W.-L."/>
            <person name="Kazmierczak K.M."/>
            <person name="Andrzejewski T.M."/>
            <person name="Davidsen T.M."/>
            <person name="Wayne K.J."/>
            <person name="Tettelin H."/>
            <person name="Glass J.I."/>
            <person name="Rusch D."/>
            <person name="Podicherti R."/>
            <person name="Tsui H.-C.T."/>
            <person name="Winkler M.E."/>
        </authorList>
    </citation>
    <scope>NUCLEOTIDE SEQUENCE</scope>
</reference>